<gene>
    <name evidence="4" type="primary">essB</name>
    <name evidence="4" type="ORF">P9271_16290</name>
</gene>
<keyword evidence="3" id="KW-0812">Transmembrane</keyword>
<evidence type="ECO:0000256" key="1">
    <source>
        <dbReference type="ARBA" id="ARBA00010163"/>
    </source>
</evidence>
<name>A0ABU6P197_9BACI</name>
<dbReference type="EMBL" id="JARTFS010000013">
    <property type="protein sequence ID" value="MED4402865.1"/>
    <property type="molecule type" value="Genomic_DNA"/>
</dbReference>
<organism evidence="4 5">
    <name type="scientific">Metabacillus fastidiosus</name>
    <dbReference type="NCBI Taxonomy" id="1458"/>
    <lineage>
        <taxon>Bacteria</taxon>
        <taxon>Bacillati</taxon>
        <taxon>Bacillota</taxon>
        <taxon>Bacilli</taxon>
        <taxon>Bacillales</taxon>
        <taxon>Bacillaceae</taxon>
        <taxon>Metabacillus</taxon>
    </lineage>
</organism>
<dbReference type="Proteomes" id="UP001342826">
    <property type="component" value="Unassembled WGS sequence"/>
</dbReference>
<keyword evidence="5" id="KW-1185">Reference proteome</keyword>
<dbReference type="InterPro" id="IPR018778">
    <property type="entry name" value="T7SS_EssB"/>
</dbReference>
<feature type="compositionally biased region" description="Basic and acidic residues" evidence="2">
    <location>
        <begin position="418"/>
        <end position="429"/>
    </location>
</feature>
<evidence type="ECO:0000313" key="5">
    <source>
        <dbReference type="Proteomes" id="UP001342826"/>
    </source>
</evidence>
<dbReference type="NCBIfam" id="TIGR03926">
    <property type="entry name" value="T7_EssB"/>
    <property type="match status" value="1"/>
</dbReference>
<feature type="region of interest" description="Disordered" evidence="2">
    <location>
        <begin position="382"/>
        <end position="458"/>
    </location>
</feature>
<dbReference type="Gene3D" id="1.10.510.10">
    <property type="entry name" value="Transferase(Phosphotransferase) domain 1"/>
    <property type="match status" value="1"/>
</dbReference>
<evidence type="ECO:0000256" key="2">
    <source>
        <dbReference type="SAM" id="MobiDB-lite"/>
    </source>
</evidence>
<comment type="caution">
    <text evidence="4">The sequence shown here is derived from an EMBL/GenBank/DDBJ whole genome shotgun (WGS) entry which is preliminary data.</text>
</comment>
<feature type="compositionally biased region" description="Basic and acidic residues" evidence="2">
    <location>
        <begin position="382"/>
        <end position="402"/>
    </location>
</feature>
<dbReference type="Pfam" id="PF10140">
    <property type="entry name" value="YukC"/>
    <property type="match status" value="1"/>
</dbReference>
<evidence type="ECO:0000256" key="3">
    <source>
        <dbReference type="SAM" id="Phobius"/>
    </source>
</evidence>
<evidence type="ECO:0000313" key="4">
    <source>
        <dbReference type="EMBL" id="MED4402865.1"/>
    </source>
</evidence>
<dbReference type="Gene3D" id="1.25.40.680">
    <property type="entry name" value="Type VII secretion system EssB, C-terminal-like domain"/>
    <property type="match status" value="1"/>
</dbReference>
<feature type="transmembrane region" description="Helical" evidence="3">
    <location>
        <begin position="221"/>
        <end position="239"/>
    </location>
</feature>
<protein>
    <submittedName>
        <fullName evidence="4">Type VII secretion protein EssB</fullName>
    </submittedName>
</protein>
<proteinExistence type="inferred from homology"/>
<dbReference type="RefSeq" id="WP_328015588.1">
    <property type="nucleotide sequence ID" value="NZ_JARTFS010000013.1"/>
</dbReference>
<dbReference type="InterPro" id="IPR042565">
    <property type="entry name" value="T7SS_EssB_C"/>
</dbReference>
<keyword evidence="3" id="KW-0472">Membrane</keyword>
<keyword evidence="3" id="KW-1133">Transmembrane helix</keyword>
<sequence length="458" mass="53610">MEETNKTYLEQQLDAIISKEDNGDFVFVFQRARLKMQHQLEIQMLETLDKPLHRKIEETEDEVKITIQKPSSFFDFNKVKKKNAYARLVAAGQLVNKVAHHSLKRINLITCPENLIFDQSLTPYFLHYGVNESIPPYEEDSARLLQEVKAVTSVLVDGQYDFEDYLKYVEVMKLSDKAKLIQAADSLEELSETLKQFVTELEEKEKHTVYLPKKKWQVQRYVFWGTIILLIPAIIYSFYSVLFIQPKQDAYVKGNEYFLREKYSNVIDVLNQYSPEGMPYSVQYELAFSYVLNEELGELQKENVQKTITLQTDPDYFVYWIYIGRGMNKEAIDLARSLEDRDLIRLGLIKYREDIKAMDKLSGEEKEKEIDAITEELKQFEREIEEERKLEEEKRLEEEERMGPSAPEEAESEQEAAPPKEQEANKEQSPKQQNNGEQPPKEQAADNKQPVENVPKAQ</sequence>
<reference evidence="4 5" key="1">
    <citation type="submission" date="2023-03" db="EMBL/GenBank/DDBJ databases">
        <title>Bacillus Genome Sequencing.</title>
        <authorList>
            <person name="Dunlap C."/>
        </authorList>
    </citation>
    <scope>NUCLEOTIDE SEQUENCE [LARGE SCALE GENOMIC DNA]</scope>
    <source>
        <strain evidence="4 5">NRS-1717</strain>
    </source>
</reference>
<comment type="similarity">
    <text evidence="1">Belongs to the EssB family.</text>
</comment>
<accession>A0ABU6P197</accession>